<gene>
    <name evidence="1" type="ORF">BpHYR1_023714</name>
</gene>
<evidence type="ECO:0000313" key="1">
    <source>
        <dbReference type="EMBL" id="RNA26917.1"/>
    </source>
</evidence>
<reference evidence="1 2" key="1">
    <citation type="journal article" date="2018" name="Sci. Rep.">
        <title>Genomic signatures of local adaptation to the degree of environmental predictability in rotifers.</title>
        <authorList>
            <person name="Franch-Gras L."/>
            <person name="Hahn C."/>
            <person name="Garcia-Roger E.M."/>
            <person name="Carmona M.J."/>
            <person name="Serra M."/>
            <person name="Gomez A."/>
        </authorList>
    </citation>
    <scope>NUCLEOTIDE SEQUENCE [LARGE SCALE GENOMIC DNA]</scope>
    <source>
        <strain evidence="1">HYR1</strain>
    </source>
</reference>
<name>A0A3M7RUC2_BRAPC</name>
<dbReference type="Proteomes" id="UP000276133">
    <property type="component" value="Unassembled WGS sequence"/>
</dbReference>
<dbReference type="AlphaFoldDB" id="A0A3M7RUC2"/>
<proteinExistence type="predicted"/>
<dbReference type="EMBL" id="REGN01002641">
    <property type="protein sequence ID" value="RNA26917.1"/>
    <property type="molecule type" value="Genomic_DNA"/>
</dbReference>
<accession>A0A3M7RUC2</accession>
<keyword evidence="2" id="KW-1185">Reference proteome</keyword>
<evidence type="ECO:0000313" key="2">
    <source>
        <dbReference type="Proteomes" id="UP000276133"/>
    </source>
</evidence>
<comment type="caution">
    <text evidence="1">The sequence shown here is derived from an EMBL/GenBank/DDBJ whole genome shotgun (WGS) entry which is preliminary data.</text>
</comment>
<protein>
    <submittedName>
        <fullName evidence="1">Uncharacterized protein</fullName>
    </submittedName>
</protein>
<organism evidence="1 2">
    <name type="scientific">Brachionus plicatilis</name>
    <name type="common">Marine rotifer</name>
    <name type="synonym">Brachionus muelleri</name>
    <dbReference type="NCBI Taxonomy" id="10195"/>
    <lineage>
        <taxon>Eukaryota</taxon>
        <taxon>Metazoa</taxon>
        <taxon>Spiralia</taxon>
        <taxon>Gnathifera</taxon>
        <taxon>Rotifera</taxon>
        <taxon>Eurotatoria</taxon>
        <taxon>Monogononta</taxon>
        <taxon>Pseudotrocha</taxon>
        <taxon>Ploima</taxon>
        <taxon>Brachionidae</taxon>
        <taxon>Brachionus</taxon>
    </lineage>
</organism>
<sequence>MATSLICLLIENILSSYSRPFHQNSIKPENQEISLRPLLILLSQFSPTHVNRQARNQNGLSAKTFGRVSRGNCCQLKKNWRVSAHRFRNKRSMFLLKFEQNKLQKLFRFLQLDEQAKSNFVYLSIYGDKKSLEFNELFVLYKYCALVAARIVSLRPTTLSIQYYSQITESDKG</sequence>